<evidence type="ECO:0000313" key="3">
    <source>
        <dbReference type="Proteomes" id="UP001279642"/>
    </source>
</evidence>
<name>A0ABU5EGH6_9PROT</name>
<evidence type="ECO:0000313" key="2">
    <source>
        <dbReference type="EMBL" id="MDY0885520.1"/>
    </source>
</evidence>
<dbReference type="SUPFAM" id="SSF50346">
    <property type="entry name" value="PRC-barrel domain"/>
    <property type="match status" value="1"/>
</dbReference>
<dbReference type="PANTHER" id="PTHR36505">
    <property type="entry name" value="BLR1072 PROTEIN"/>
    <property type="match status" value="1"/>
</dbReference>
<dbReference type="Pfam" id="PF05239">
    <property type="entry name" value="PRC"/>
    <property type="match status" value="1"/>
</dbReference>
<dbReference type="InterPro" id="IPR011033">
    <property type="entry name" value="PRC_barrel-like_sf"/>
</dbReference>
<dbReference type="Proteomes" id="UP001279642">
    <property type="component" value="Unassembled WGS sequence"/>
</dbReference>
<proteinExistence type="predicted"/>
<gene>
    <name evidence="2" type="ORF">SMD27_21955</name>
</gene>
<reference evidence="2 3" key="1">
    <citation type="journal article" date="2016" name="Antonie Van Leeuwenhoek">
        <title>Dongia soli sp. nov., isolated from soil from Dokdo, Korea.</title>
        <authorList>
            <person name="Kim D.U."/>
            <person name="Lee H."/>
            <person name="Kim H."/>
            <person name="Kim S.G."/>
            <person name="Ka J.O."/>
        </authorList>
    </citation>
    <scope>NUCLEOTIDE SEQUENCE [LARGE SCALE GENOMIC DNA]</scope>
    <source>
        <strain evidence="2 3">D78</strain>
    </source>
</reference>
<dbReference type="RefSeq" id="WP_320510593.1">
    <property type="nucleotide sequence ID" value="NZ_JAXCLW010000010.1"/>
</dbReference>
<organism evidence="2 3">
    <name type="scientific">Dongia soli</name>
    <dbReference type="NCBI Taxonomy" id="600628"/>
    <lineage>
        <taxon>Bacteria</taxon>
        <taxon>Pseudomonadati</taxon>
        <taxon>Pseudomonadota</taxon>
        <taxon>Alphaproteobacteria</taxon>
        <taxon>Rhodospirillales</taxon>
        <taxon>Dongiaceae</taxon>
        <taxon>Dongia</taxon>
    </lineage>
</organism>
<dbReference type="EMBL" id="JAXCLW010000010">
    <property type="protein sequence ID" value="MDY0885520.1"/>
    <property type="molecule type" value="Genomic_DNA"/>
</dbReference>
<dbReference type="Gene3D" id="2.30.30.240">
    <property type="entry name" value="PRC-barrel domain"/>
    <property type="match status" value="1"/>
</dbReference>
<dbReference type="InterPro" id="IPR027275">
    <property type="entry name" value="PRC-brl_dom"/>
</dbReference>
<dbReference type="PANTHER" id="PTHR36505:SF1">
    <property type="entry name" value="BLR1072 PROTEIN"/>
    <property type="match status" value="1"/>
</dbReference>
<accession>A0ABU5EGH6</accession>
<feature type="domain" description="PRC-barrel" evidence="1">
    <location>
        <begin position="22"/>
        <end position="92"/>
    </location>
</feature>
<comment type="caution">
    <text evidence="2">The sequence shown here is derived from an EMBL/GenBank/DDBJ whole genome shotgun (WGS) entry which is preliminary data.</text>
</comment>
<keyword evidence="3" id="KW-1185">Reference proteome</keyword>
<sequence>MATQIPKSEKTLNKDETYSLISADKVQRTSIYNSNGDNLGEVEDLMIDKVSGKVAYAVVSFGGFLGMGAQRRALPWSVLTYDTSREGYVIDAQDDIIRNTPEAQSEETYSDREWGTRLHNHYGVPPYWM</sequence>
<protein>
    <submittedName>
        <fullName evidence="2">PRC-barrel domain-containing protein</fullName>
    </submittedName>
</protein>
<evidence type="ECO:0000259" key="1">
    <source>
        <dbReference type="Pfam" id="PF05239"/>
    </source>
</evidence>